<comment type="caution">
    <text evidence="2">The sequence shown here is derived from an EMBL/GenBank/DDBJ whole genome shotgun (WGS) entry which is preliminary data.</text>
</comment>
<gene>
    <name evidence="2" type="ORF">PEVE_00045116</name>
</gene>
<sequence>MENTLEKVFINKHLGIKFKSYIDEKLNIWFKAKEVAKILGYRDTTQAIRKNVSIEDKYKGGVQTTGGLQNCVFINESGFYSLVFSSKLETAKFFKRWVFSKVLPSIRKYGYYKI</sequence>
<organism evidence="2 3">
    <name type="scientific">Porites evermanni</name>
    <dbReference type="NCBI Taxonomy" id="104178"/>
    <lineage>
        <taxon>Eukaryota</taxon>
        <taxon>Metazoa</taxon>
        <taxon>Cnidaria</taxon>
        <taxon>Anthozoa</taxon>
        <taxon>Hexacorallia</taxon>
        <taxon>Scleractinia</taxon>
        <taxon>Fungiina</taxon>
        <taxon>Poritidae</taxon>
        <taxon>Porites</taxon>
    </lineage>
</organism>
<keyword evidence="3" id="KW-1185">Reference proteome</keyword>
<accession>A0ABN8PSL5</accession>
<reference evidence="2 3" key="1">
    <citation type="submission" date="2022-05" db="EMBL/GenBank/DDBJ databases">
        <authorList>
            <consortium name="Genoscope - CEA"/>
            <person name="William W."/>
        </authorList>
    </citation>
    <scope>NUCLEOTIDE SEQUENCE [LARGE SCALE GENOMIC DNA]</scope>
</reference>
<feature type="non-terminal residue" evidence="2">
    <location>
        <position position="114"/>
    </location>
</feature>
<proteinExistence type="predicted"/>
<name>A0ABN8PSL5_9CNID</name>
<dbReference type="Pfam" id="PF02498">
    <property type="entry name" value="Bro-N"/>
    <property type="match status" value="1"/>
</dbReference>
<protein>
    <recommendedName>
        <fullName evidence="1">Bro-N domain-containing protein</fullName>
    </recommendedName>
</protein>
<dbReference type="InterPro" id="IPR003497">
    <property type="entry name" value="BRO_N_domain"/>
</dbReference>
<evidence type="ECO:0000313" key="2">
    <source>
        <dbReference type="EMBL" id="CAH3150039.1"/>
    </source>
</evidence>
<evidence type="ECO:0000259" key="1">
    <source>
        <dbReference type="PROSITE" id="PS51750"/>
    </source>
</evidence>
<feature type="domain" description="Bro-N" evidence="1">
    <location>
        <begin position="7"/>
        <end position="110"/>
    </location>
</feature>
<dbReference type="PANTHER" id="PTHR36180:SF2">
    <property type="entry name" value="BRO FAMILY PROTEIN"/>
    <property type="match status" value="1"/>
</dbReference>
<dbReference type="PROSITE" id="PS51750">
    <property type="entry name" value="BRO_N"/>
    <property type="match status" value="1"/>
</dbReference>
<evidence type="ECO:0000313" key="3">
    <source>
        <dbReference type="Proteomes" id="UP001159427"/>
    </source>
</evidence>
<dbReference type="EMBL" id="CALNXI010000985">
    <property type="protein sequence ID" value="CAH3150039.1"/>
    <property type="molecule type" value="Genomic_DNA"/>
</dbReference>
<dbReference type="PANTHER" id="PTHR36180">
    <property type="entry name" value="DNA-BINDING PROTEIN-RELATED-RELATED"/>
    <property type="match status" value="1"/>
</dbReference>
<dbReference type="SMART" id="SM01040">
    <property type="entry name" value="Bro-N"/>
    <property type="match status" value="1"/>
</dbReference>
<dbReference type="Proteomes" id="UP001159427">
    <property type="component" value="Unassembled WGS sequence"/>
</dbReference>